<accession>A0A502E031</accession>
<dbReference type="PANTHER" id="PTHR43483:SF3">
    <property type="entry name" value="MEMBRANE TRANSPORTER PROTEIN HI_0806-RELATED"/>
    <property type="match status" value="1"/>
</dbReference>
<keyword evidence="2 5" id="KW-0812">Transmembrane</keyword>
<protein>
    <recommendedName>
        <fullName evidence="5">Probable membrane transporter protein</fullName>
    </recommendedName>
</protein>
<feature type="transmembrane region" description="Helical" evidence="5">
    <location>
        <begin position="50"/>
        <end position="68"/>
    </location>
</feature>
<comment type="subcellular location">
    <subcellularLocation>
        <location evidence="5">Cell membrane</location>
        <topology evidence="5">Multi-pass membrane protein</topology>
    </subcellularLocation>
    <subcellularLocation>
        <location evidence="1">Membrane</location>
        <topology evidence="1">Multi-pass membrane protein</topology>
    </subcellularLocation>
</comment>
<dbReference type="EMBL" id="RCZI01000001">
    <property type="protein sequence ID" value="TPG30714.1"/>
    <property type="molecule type" value="Genomic_DNA"/>
</dbReference>
<evidence type="ECO:0000313" key="6">
    <source>
        <dbReference type="EMBL" id="TPG30714.1"/>
    </source>
</evidence>
<evidence type="ECO:0000313" key="7">
    <source>
        <dbReference type="Proteomes" id="UP000319212"/>
    </source>
</evidence>
<dbReference type="GO" id="GO:0005886">
    <property type="term" value="C:plasma membrane"/>
    <property type="evidence" value="ECO:0007669"/>
    <property type="project" value="UniProtKB-SubCell"/>
</dbReference>
<organism evidence="6 7">
    <name type="scientific">Variovorax guangxiensis</name>
    <dbReference type="NCBI Taxonomy" id="1775474"/>
    <lineage>
        <taxon>Bacteria</taxon>
        <taxon>Pseudomonadati</taxon>
        <taxon>Pseudomonadota</taxon>
        <taxon>Betaproteobacteria</taxon>
        <taxon>Burkholderiales</taxon>
        <taxon>Comamonadaceae</taxon>
        <taxon>Variovorax</taxon>
    </lineage>
</organism>
<sequence>MSLEPLLILELAVLGIATGFLAGLLGIGGGMVMVPFITIIMGHRGVPADLAVKMAIATSMATIIFTSISSVRAHHKRGAVRWDIVRRLSPGIVIGSLVGSLGVFALLKGTALAIFFALFVGFSATQMFLDKKPKPTRQMPGTAGQLGAGGVIGFISGLVGAGGGFISVPFMTWCNVAIHNAVATSAALGFPIAVANVAGYIVSGTNVQGLPAGSFGYIWLPALVVIAACSVFTAPLGAKAAHSLPVKKLKRVFASILYLLAAYMLWKGLAG</sequence>
<dbReference type="AlphaFoldDB" id="A0A502E031"/>
<dbReference type="OrthoDB" id="457670at2"/>
<gene>
    <name evidence="6" type="ORF">EAH82_04405</name>
</gene>
<feature type="transmembrane region" description="Helical" evidence="5">
    <location>
        <begin position="88"/>
        <end position="107"/>
    </location>
</feature>
<feature type="transmembrane region" description="Helical" evidence="5">
    <location>
        <begin position="214"/>
        <end position="237"/>
    </location>
</feature>
<feature type="transmembrane region" description="Helical" evidence="5">
    <location>
        <begin position="112"/>
        <end position="129"/>
    </location>
</feature>
<keyword evidence="3 5" id="KW-1133">Transmembrane helix</keyword>
<evidence type="ECO:0000256" key="4">
    <source>
        <dbReference type="ARBA" id="ARBA00023136"/>
    </source>
</evidence>
<keyword evidence="4 5" id="KW-0472">Membrane</keyword>
<feature type="transmembrane region" description="Helical" evidence="5">
    <location>
        <begin position="149"/>
        <end position="170"/>
    </location>
</feature>
<dbReference type="Pfam" id="PF01925">
    <property type="entry name" value="TauE"/>
    <property type="match status" value="1"/>
</dbReference>
<evidence type="ECO:0000256" key="5">
    <source>
        <dbReference type="RuleBase" id="RU363041"/>
    </source>
</evidence>
<comment type="caution">
    <text evidence="6">The sequence shown here is derived from an EMBL/GenBank/DDBJ whole genome shotgun (WGS) entry which is preliminary data.</text>
</comment>
<keyword evidence="5" id="KW-1003">Cell membrane</keyword>
<name>A0A502E031_9BURK</name>
<comment type="similarity">
    <text evidence="5">Belongs to the 4-toluene sulfonate uptake permease (TSUP) (TC 2.A.102) family.</text>
</comment>
<evidence type="ECO:0000256" key="2">
    <source>
        <dbReference type="ARBA" id="ARBA00022692"/>
    </source>
</evidence>
<evidence type="ECO:0000256" key="3">
    <source>
        <dbReference type="ARBA" id="ARBA00022989"/>
    </source>
</evidence>
<proteinExistence type="inferred from homology"/>
<dbReference type="InterPro" id="IPR002781">
    <property type="entry name" value="TM_pro_TauE-like"/>
</dbReference>
<evidence type="ECO:0000256" key="1">
    <source>
        <dbReference type="ARBA" id="ARBA00004141"/>
    </source>
</evidence>
<feature type="transmembrane region" description="Helical" evidence="5">
    <location>
        <begin position="249"/>
        <end position="266"/>
    </location>
</feature>
<feature type="transmembrane region" description="Helical" evidence="5">
    <location>
        <begin position="182"/>
        <end position="202"/>
    </location>
</feature>
<feature type="transmembrane region" description="Helical" evidence="5">
    <location>
        <begin position="12"/>
        <end position="38"/>
    </location>
</feature>
<reference evidence="6 7" key="1">
    <citation type="journal article" date="2019" name="Environ. Microbiol.">
        <title>Species interactions and distinct microbial communities in high Arctic permafrost affected cryosols are associated with the CH4 and CO2 gas fluxes.</title>
        <authorList>
            <person name="Altshuler I."/>
            <person name="Hamel J."/>
            <person name="Turney S."/>
            <person name="Magnuson E."/>
            <person name="Levesque R."/>
            <person name="Greer C."/>
            <person name="Whyte L.G."/>
        </authorList>
    </citation>
    <scope>NUCLEOTIDE SEQUENCE [LARGE SCALE GENOMIC DNA]</scope>
    <source>
        <strain evidence="6 7">S06.C</strain>
    </source>
</reference>
<dbReference type="RefSeq" id="WP_140838936.1">
    <property type="nucleotide sequence ID" value="NZ_RCZI01000001.1"/>
</dbReference>
<dbReference type="PANTHER" id="PTHR43483">
    <property type="entry name" value="MEMBRANE TRANSPORTER PROTEIN HI_0806-RELATED"/>
    <property type="match status" value="1"/>
</dbReference>
<dbReference type="Proteomes" id="UP000319212">
    <property type="component" value="Unassembled WGS sequence"/>
</dbReference>